<accession>A0A3B4CSJ2</accession>
<organism evidence="2 3">
    <name type="scientific">Pygocentrus nattereri</name>
    <name type="common">Red-bellied piranha</name>
    <dbReference type="NCBI Taxonomy" id="42514"/>
    <lineage>
        <taxon>Eukaryota</taxon>
        <taxon>Metazoa</taxon>
        <taxon>Chordata</taxon>
        <taxon>Craniata</taxon>
        <taxon>Vertebrata</taxon>
        <taxon>Euteleostomi</taxon>
        <taxon>Actinopterygii</taxon>
        <taxon>Neopterygii</taxon>
        <taxon>Teleostei</taxon>
        <taxon>Ostariophysi</taxon>
        <taxon>Characiformes</taxon>
        <taxon>Characoidei</taxon>
        <taxon>Pygocentrus</taxon>
    </lineage>
</organism>
<evidence type="ECO:0000313" key="3">
    <source>
        <dbReference type="Proteomes" id="UP001501920"/>
    </source>
</evidence>
<dbReference type="AlphaFoldDB" id="A0A3B4CSJ2"/>
<feature type="region of interest" description="Disordered" evidence="1">
    <location>
        <begin position="151"/>
        <end position="176"/>
    </location>
</feature>
<dbReference type="InterPro" id="IPR036770">
    <property type="entry name" value="Ankyrin_rpt-contain_sf"/>
</dbReference>
<reference evidence="2" key="2">
    <citation type="submission" date="2025-08" db="UniProtKB">
        <authorList>
            <consortium name="Ensembl"/>
        </authorList>
    </citation>
    <scope>IDENTIFICATION</scope>
</reference>
<dbReference type="Proteomes" id="UP001501920">
    <property type="component" value="Chromosome 4"/>
</dbReference>
<dbReference type="STRING" id="42514.ENSPNAP00000013716"/>
<keyword evidence="3" id="KW-1185">Reference proteome</keyword>
<reference evidence="2 3" key="1">
    <citation type="submission" date="2020-10" db="EMBL/GenBank/DDBJ databases">
        <title>Pygocentrus nattereri (red-bellied piranha) genome, fPygNat1, primary haplotype.</title>
        <authorList>
            <person name="Myers G."/>
            <person name="Meyer A."/>
            <person name="Karagic N."/>
            <person name="Pippel M."/>
            <person name="Winkler S."/>
            <person name="Tracey A."/>
            <person name="Wood J."/>
            <person name="Formenti G."/>
            <person name="Howe K."/>
            <person name="Fedrigo O."/>
            <person name="Jarvis E.D."/>
        </authorList>
    </citation>
    <scope>NUCLEOTIDE SEQUENCE [LARGE SCALE GENOMIC DNA]</scope>
</reference>
<dbReference type="InterPro" id="IPR002110">
    <property type="entry name" value="Ankyrin_rpt"/>
</dbReference>
<name>A0A3B4CSJ2_PYGNA</name>
<evidence type="ECO:0000313" key="2">
    <source>
        <dbReference type="Ensembl" id="ENSPNAP00000013716.2"/>
    </source>
</evidence>
<dbReference type="Gene3D" id="1.25.40.20">
    <property type="entry name" value="Ankyrin repeat-containing domain"/>
    <property type="match status" value="1"/>
</dbReference>
<dbReference type="SUPFAM" id="SSF48403">
    <property type="entry name" value="Ankyrin repeat"/>
    <property type="match status" value="1"/>
</dbReference>
<sequence>YQSWTVLSLSTFDNYPINDSFYKHQSLLIMFGLSWQLQSIKSQEHQVKREASLSCSSAQCTLYPCLQNNADPEMADAWGNTALMYAAVAGHSLVVEFLVRAFKRLGIQIDRPNKVGNSAVEVAKYLGHTKCLSALMCSSRKIYERSDTLSGRLENTSEDSEESKKTSERRDAGQVILRTREERLDRQDSGILAPFCGVVVT</sequence>
<proteinExistence type="predicted"/>
<evidence type="ECO:0000256" key="1">
    <source>
        <dbReference type="SAM" id="MobiDB-lite"/>
    </source>
</evidence>
<feature type="compositionally biased region" description="Basic and acidic residues" evidence="1">
    <location>
        <begin position="162"/>
        <end position="176"/>
    </location>
</feature>
<dbReference type="Pfam" id="PF12796">
    <property type="entry name" value="Ank_2"/>
    <property type="match status" value="1"/>
</dbReference>
<protein>
    <submittedName>
        <fullName evidence="2">Uncharacterized protein</fullName>
    </submittedName>
</protein>
<reference evidence="2" key="3">
    <citation type="submission" date="2025-09" db="UniProtKB">
        <authorList>
            <consortium name="Ensembl"/>
        </authorList>
    </citation>
    <scope>IDENTIFICATION</scope>
</reference>
<dbReference type="Ensembl" id="ENSPNAT00000021398.2">
    <property type="protein sequence ID" value="ENSPNAP00000013716.2"/>
    <property type="gene ID" value="ENSPNAG00000019597.2"/>
</dbReference>